<dbReference type="EnsemblMetazoa" id="SMAR015173-RA">
    <property type="protein sequence ID" value="SMAR015173-PA"/>
    <property type="gene ID" value="SMAR015173"/>
</dbReference>
<accession>T1JMU3</accession>
<dbReference type="AlphaFoldDB" id="T1JMU3"/>
<dbReference type="HOGENOM" id="CLU_2561172_0_0_1"/>
<proteinExistence type="predicted"/>
<evidence type="ECO:0000313" key="1">
    <source>
        <dbReference type="EnsemblMetazoa" id="SMAR015173-PA"/>
    </source>
</evidence>
<sequence length="82" mass="10339">MLNDDHRASEKRNWMLLTQPEYLKLYWHRIHPSNYRTFKWRIYRFRNQLSFNSPQVMAPRRQTEWESGKYEVSLHTYNYLIT</sequence>
<reference evidence="1" key="2">
    <citation type="submission" date="2015-02" db="UniProtKB">
        <authorList>
            <consortium name="EnsemblMetazoa"/>
        </authorList>
    </citation>
    <scope>IDENTIFICATION</scope>
</reference>
<protein>
    <submittedName>
        <fullName evidence="1">Uncharacterized protein</fullName>
    </submittedName>
</protein>
<name>T1JMU3_STRMM</name>
<dbReference type="Proteomes" id="UP000014500">
    <property type="component" value="Unassembled WGS sequence"/>
</dbReference>
<keyword evidence="2" id="KW-1185">Reference proteome</keyword>
<reference evidence="2" key="1">
    <citation type="submission" date="2011-05" db="EMBL/GenBank/DDBJ databases">
        <authorList>
            <person name="Richards S.R."/>
            <person name="Qu J."/>
            <person name="Jiang H."/>
            <person name="Jhangiani S.N."/>
            <person name="Agravi P."/>
            <person name="Goodspeed R."/>
            <person name="Gross S."/>
            <person name="Mandapat C."/>
            <person name="Jackson L."/>
            <person name="Mathew T."/>
            <person name="Pu L."/>
            <person name="Thornton R."/>
            <person name="Saada N."/>
            <person name="Wilczek-Boney K.B."/>
            <person name="Lee S."/>
            <person name="Kovar C."/>
            <person name="Wu Y."/>
            <person name="Scherer S.E."/>
            <person name="Worley K.C."/>
            <person name="Muzny D.M."/>
            <person name="Gibbs R."/>
        </authorList>
    </citation>
    <scope>NUCLEOTIDE SEQUENCE</scope>
    <source>
        <strain evidence="2">Brora</strain>
    </source>
</reference>
<dbReference type="EMBL" id="JH431327">
    <property type="status" value="NOT_ANNOTATED_CDS"/>
    <property type="molecule type" value="Genomic_DNA"/>
</dbReference>
<evidence type="ECO:0000313" key="2">
    <source>
        <dbReference type="Proteomes" id="UP000014500"/>
    </source>
</evidence>
<organism evidence="1 2">
    <name type="scientific">Strigamia maritima</name>
    <name type="common">European centipede</name>
    <name type="synonym">Geophilus maritimus</name>
    <dbReference type="NCBI Taxonomy" id="126957"/>
    <lineage>
        <taxon>Eukaryota</taxon>
        <taxon>Metazoa</taxon>
        <taxon>Ecdysozoa</taxon>
        <taxon>Arthropoda</taxon>
        <taxon>Myriapoda</taxon>
        <taxon>Chilopoda</taxon>
        <taxon>Pleurostigmophora</taxon>
        <taxon>Geophilomorpha</taxon>
        <taxon>Linotaeniidae</taxon>
        <taxon>Strigamia</taxon>
    </lineage>
</organism>